<protein>
    <submittedName>
        <fullName evidence="4">Glycosyl transferases group 1</fullName>
    </submittedName>
</protein>
<dbReference type="InterPro" id="IPR028098">
    <property type="entry name" value="Glyco_trans_4-like_N"/>
</dbReference>
<dbReference type="STRING" id="335973.SAMN04488693_1016"/>
<keyword evidence="2 4" id="KW-0808">Transferase</keyword>
<accession>A0A1G8BPT7</accession>
<evidence type="ECO:0000313" key="4">
    <source>
        <dbReference type="EMBL" id="SDH34660.1"/>
    </source>
</evidence>
<dbReference type="GO" id="GO:0016757">
    <property type="term" value="F:glycosyltransferase activity"/>
    <property type="evidence" value="ECO:0007669"/>
    <property type="project" value="UniProtKB-KW"/>
</dbReference>
<keyword evidence="1" id="KW-0328">Glycosyltransferase</keyword>
<evidence type="ECO:0000256" key="1">
    <source>
        <dbReference type="ARBA" id="ARBA00022676"/>
    </source>
</evidence>
<feature type="domain" description="Glycosyltransferase subfamily 4-like N-terminal" evidence="3">
    <location>
        <begin position="97"/>
        <end position="300"/>
    </location>
</feature>
<proteinExistence type="predicted"/>
<evidence type="ECO:0000313" key="5">
    <source>
        <dbReference type="Proteomes" id="UP000199258"/>
    </source>
</evidence>
<dbReference type="Gene3D" id="3.40.50.2000">
    <property type="entry name" value="Glycogen Phosphorylase B"/>
    <property type="match status" value="2"/>
</dbReference>
<evidence type="ECO:0000259" key="3">
    <source>
        <dbReference type="Pfam" id="PF13579"/>
    </source>
</evidence>
<sequence>MCIPCRKNSPRPPSCPAILDKRCSDVRAVIEVKCSGLMRASKHTSNLAELFQAVISADVKWLTAKPEGDYWMFAEKPPHLLYVAWGYPPSRGAGVYRALATANAFVRQGWDVTVLTASREVFEYQTGTDTELEKSIDPRVNVVRVPFSWIRGEPDLSKWSRGRVASNLLWTYLRAQKDRIDFPEPVYGGWRRALISATDKIHRDKPVDLVIGTANPNVDFVPGWHLHRKARVPYVMDYRDTWHLDVYQDKRIGSPNSRSSRMERRLLAHAAEAWFVNAPIRDWHKRVYPPKSGTYEVVANAFEEEFAEKFRGMRPASRDGKTGGLVFGYLGTIYGPMPLRESLDGWRLARKQSELVGSSRLVIRGRLGHYSEPDPKVLAILDEYRDVGVSYEGPVSKTDVAAVYRTFDALLLILGRSKYVTSGKVFEYAATGLPIASLHHPETAATEVLKGRRDWYPLTEVTAENACEVFLRTADRAAAMTADDYAENQNWADHLSREKQLLPRIKHLRSLIGKGGAS</sequence>
<organism evidence="4 5">
    <name type="scientific">Arthrobacter subterraneus</name>
    <dbReference type="NCBI Taxonomy" id="335973"/>
    <lineage>
        <taxon>Bacteria</taxon>
        <taxon>Bacillati</taxon>
        <taxon>Actinomycetota</taxon>
        <taxon>Actinomycetes</taxon>
        <taxon>Micrococcales</taxon>
        <taxon>Micrococcaceae</taxon>
        <taxon>Arthrobacter</taxon>
    </lineage>
</organism>
<keyword evidence="5" id="KW-1185">Reference proteome</keyword>
<reference evidence="4 5" key="1">
    <citation type="submission" date="2016-10" db="EMBL/GenBank/DDBJ databases">
        <authorList>
            <person name="de Groot N.N."/>
        </authorList>
    </citation>
    <scope>NUCLEOTIDE SEQUENCE [LARGE SCALE GENOMIC DNA]</scope>
    <source>
        <strain evidence="4 5">NP_1H</strain>
    </source>
</reference>
<dbReference type="Proteomes" id="UP000199258">
    <property type="component" value="Unassembled WGS sequence"/>
</dbReference>
<evidence type="ECO:0000256" key="2">
    <source>
        <dbReference type="ARBA" id="ARBA00022679"/>
    </source>
</evidence>
<dbReference type="EMBL" id="FNDT01000001">
    <property type="protein sequence ID" value="SDH34660.1"/>
    <property type="molecule type" value="Genomic_DNA"/>
</dbReference>
<dbReference type="Pfam" id="PF13579">
    <property type="entry name" value="Glyco_trans_4_4"/>
    <property type="match status" value="1"/>
</dbReference>
<name>A0A1G8BPT7_9MICC</name>
<dbReference type="SUPFAM" id="SSF53756">
    <property type="entry name" value="UDP-Glycosyltransferase/glycogen phosphorylase"/>
    <property type="match status" value="1"/>
</dbReference>
<gene>
    <name evidence="4" type="ORF">SAMN04488693_1016</name>
</gene>
<dbReference type="AlphaFoldDB" id="A0A1G8BPT7"/>
<dbReference type="OrthoDB" id="9794575at2"/>